<dbReference type="Gene3D" id="3.40.50.300">
    <property type="entry name" value="P-loop containing nucleotide triphosphate hydrolases"/>
    <property type="match status" value="1"/>
</dbReference>
<organism evidence="2 3">
    <name type="scientific">Tatumella punctata</name>
    <dbReference type="NCBI Taxonomy" id="399969"/>
    <lineage>
        <taxon>Bacteria</taxon>
        <taxon>Pseudomonadati</taxon>
        <taxon>Pseudomonadota</taxon>
        <taxon>Gammaproteobacteria</taxon>
        <taxon>Enterobacterales</taxon>
        <taxon>Erwiniaceae</taxon>
        <taxon>Tatumella</taxon>
    </lineage>
</organism>
<dbReference type="RefSeq" id="WP_343877736.1">
    <property type="nucleotide sequence ID" value="NZ_BAAAFW010000079.1"/>
</dbReference>
<accession>A0ABW1VUZ0</accession>
<dbReference type="EMBL" id="JBHSUC010000055">
    <property type="protein sequence ID" value="MFC6363687.1"/>
    <property type="molecule type" value="Genomic_DNA"/>
</dbReference>
<keyword evidence="1" id="KW-0175">Coiled coil</keyword>
<gene>
    <name evidence="2" type="ORF">ACFP73_16695</name>
</gene>
<dbReference type="Proteomes" id="UP001596215">
    <property type="component" value="Unassembled WGS sequence"/>
</dbReference>
<protein>
    <submittedName>
        <fullName evidence="2">AAA family ATPase</fullName>
    </submittedName>
</protein>
<feature type="coiled-coil region" evidence="1">
    <location>
        <begin position="372"/>
        <end position="406"/>
    </location>
</feature>
<evidence type="ECO:0000313" key="3">
    <source>
        <dbReference type="Proteomes" id="UP001596215"/>
    </source>
</evidence>
<comment type="caution">
    <text evidence="2">The sequence shown here is derived from an EMBL/GenBank/DDBJ whole genome shotgun (WGS) entry which is preliminary data.</text>
</comment>
<evidence type="ECO:0000313" key="2">
    <source>
        <dbReference type="EMBL" id="MFC6363687.1"/>
    </source>
</evidence>
<sequence length="549" mass="63145">MKTNVRFKNISILSLRDRKAFSYEFKEGVNFIYGTNDVGKSSLIKSLYYTLGGDLRLDDAWKSDDIVTLVEINNGANDFIFLRYKKIIGVFDLKNDDLVVYNSIASLACRVSNIFCFKLELHNKFTGATTQANPACLFAPFFIDQDEGWKAVLNSFENMTMYSEWQKNILYYHSGIKPKEYYTVQGQIKEIKVKVSELEGFVKVLKRSKSKIDESFGVVLFYVDLDFYKAKLERVLNEYSALNLVQTDYRLKLLKLYSRKNSLESELKEITAVIDDEFEFSNSQHDNVASSVNEYNYINYKDEILKNIAILADEKSRVESSIPNLNQKLEESRDASEALQALILETRSEITLHDVIKSAAYHEIESTFVSQLDELFVEIGRKQGELTKLQEELEVYNDKNRTQKINQSFKGYFSKALKELGVENTKVGGLTSYNTITKGKTGSRGPRGIFAFHYALLSVMKSNASVENMPIVIDSPKQQDLDPEYTHKLIKLCLDEFSPTNQIIIGTVGYESFMDGFHSIKLENKYHLLNNEHYDKVYAQLMPLFERVR</sequence>
<dbReference type="InterPro" id="IPR027417">
    <property type="entry name" value="P-loop_NTPase"/>
</dbReference>
<dbReference type="SUPFAM" id="SSF52540">
    <property type="entry name" value="P-loop containing nucleoside triphosphate hydrolases"/>
    <property type="match status" value="1"/>
</dbReference>
<evidence type="ECO:0000256" key="1">
    <source>
        <dbReference type="SAM" id="Coils"/>
    </source>
</evidence>
<proteinExistence type="predicted"/>
<reference evidence="3" key="1">
    <citation type="journal article" date="2019" name="Int. J. Syst. Evol. Microbiol.">
        <title>The Global Catalogue of Microorganisms (GCM) 10K type strain sequencing project: providing services to taxonomists for standard genome sequencing and annotation.</title>
        <authorList>
            <consortium name="The Broad Institute Genomics Platform"/>
            <consortium name="The Broad Institute Genome Sequencing Center for Infectious Disease"/>
            <person name="Wu L."/>
            <person name="Ma J."/>
        </authorList>
    </citation>
    <scope>NUCLEOTIDE SEQUENCE [LARGE SCALE GENOMIC DNA]</scope>
    <source>
        <strain evidence="3">CGMCC 4.1530</strain>
    </source>
</reference>
<keyword evidence="3" id="KW-1185">Reference proteome</keyword>
<name>A0ABW1VUZ0_9GAMM</name>